<keyword evidence="1" id="KW-0812">Transmembrane</keyword>
<dbReference type="InterPro" id="IPR029044">
    <property type="entry name" value="Nucleotide-diphossugar_trans"/>
</dbReference>
<organism evidence="2 3">
    <name type="scientific">Noviherbaspirillum humi</name>
    <dbReference type="NCBI Taxonomy" id="1688639"/>
    <lineage>
        <taxon>Bacteria</taxon>
        <taxon>Pseudomonadati</taxon>
        <taxon>Pseudomonadota</taxon>
        <taxon>Betaproteobacteria</taxon>
        <taxon>Burkholderiales</taxon>
        <taxon>Oxalobacteraceae</taxon>
        <taxon>Noviherbaspirillum</taxon>
    </lineage>
</organism>
<proteinExistence type="predicted"/>
<gene>
    <name evidence="2" type="ORF">SAMN06265795_105221</name>
</gene>
<dbReference type="SUPFAM" id="SSF53448">
    <property type="entry name" value="Nucleotide-diphospho-sugar transferases"/>
    <property type="match status" value="1"/>
</dbReference>
<name>A0A239GW36_9BURK</name>
<keyword evidence="1" id="KW-1133">Transmembrane helix</keyword>
<dbReference type="InterPro" id="IPR050256">
    <property type="entry name" value="Glycosyltransferase_2"/>
</dbReference>
<dbReference type="OrthoDB" id="9797391at2"/>
<dbReference type="PANTHER" id="PTHR48090:SF6">
    <property type="entry name" value="SLR5056 PROTEIN"/>
    <property type="match status" value="1"/>
</dbReference>
<keyword evidence="2" id="KW-0808">Transferase</keyword>
<dbReference type="GO" id="GO:0016740">
    <property type="term" value="F:transferase activity"/>
    <property type="evidence" value="ECO:0007669"/>
    <property type="project" value="UniProtKB-KW"/>
</dbReference>
<evidence type="ECO:0000313" key="3">
    <source>
        <dbReference type="Proteomes" id="UP000198284"/>
    </source>
</evidence>
<evidence type="ECO:0000256" key="1">
    <source>
        <dbReference type="SAM" id="Phobius"/>
    </source>
</evidence>
<protein>
    <submittedName>
        <fullName evidence="2">Glycosyltransferase, catalytic subunit of cellulose synthase and poly-beta-1,6-N-acetylglucosamine synthase</fullName>
    </submittedName>
</protein>
<dbReference type="Pfam" id="PF13641">
    <property type="entry name" value="Glyco_tranf_2_3"/>
    <property type="match status" value="1"/>
</dbReference>
<dbReference type="Proteomes" id="UP000198284">
    <property type="component" value="Unassembled WGS sequence"/>
</dbReference>
<feature type="transmembrane region" description="Helical" evidence="1">
    <location>
        <begin position="6"/>
        <end position="31"/>
    </location>
</feature>
<dbReference type="RefSeq" id="WP_089399388.1">
    <property type="nucleotide sequence ID" value="NZ_FZOT01000005.1"/>
</dbReference>
<dbReference type="AlphaFoldDB" id="A0A239GW36"/>
<feature type="transmembrane region" description="Helical" evidence="1">
    <location>
        <begin position="362"/>
        <end position="381"/>
    </location>
</feature>
<feature type="transmembrane region" description="Helical" evidence="1">
    <location>
        <begin position="304"/>
        <end position="325"/>
    </location>
</feature>
<keyword evidence="3" id="KW-1185">Reference proteome</keyword>
<dbReference type="Gene3D" id="3.90.550.10">
    <property type="entry name" value="Spore Coat Polysaccharide Biosynthesis Protein SpsA, Chain A"/>
    <property type="match status" value="1"/>
</dbReference>
<dbReference type="PANTHER" id="PTHR48090">
    <property type="entry name" value="UNDECAPRENYL-PHOSPHATE 4-DEOXY-4-FORMAMIDO-L-ARABINOSE TRANSFERASE-RELATED"/>
    <property type="match status" value="1"/>
</dbReference>
<accession>A0A239GW36</accession>
<feature type="transmembrane region" description="Helical" evidence="1">
    <location>
        <begin position="331"/>
        <end position="350"/>
    </location>
</feature>
<evidence type="ECO:0000313" key="2">
    <source>
        <dbReference type="EMBL" id="SNS73327.1"/>
    </source>
</evidence>
<sequence length="393" mass="42449">MVFFLELTFLAVAALVAVPVTMLLMQVLLAWRGERKGEQPGGERPAVAVLVPAHDEAASLGDTLDRLKAQLKAGDRLLVVADNCSDDTAGIAWRAGAEITERHDELRRGKGYALDHGVRILASDPRPVVIIVDADCTLESGAIDILAREAVASGRPVQGLYLMHAPDRERLSSRIAEFAWLVKNHVRPLGMRHAGLPCQLMGTGMAFPWSVISAAPLATGHLVEDMKLGLDLASRGTAPLFCPAARVHSEFPTSARGAEAQRSRWEHGHMGMIFGALPGALRRAVTTGNVELLMMALDLMVPPLALLCLACAALSLLGLGASLLSGAWLPFFAALAVMLLLGSALMLAWICFGRGIVSARDILFGMGYIAGKLPLYVRFFLRRQVEWIRTERR</sequence>
<keyword evidence="1" id="KW-0472">Membrane</keyword>
<dbReference type="EMBL" id="FZOT01000005">
    <property type="protein sequence ID" value="SNS73327.1"/>
    <property type="molecule type" value="Genomic_DNA"/>
</dbReference>
<reference evidence="2 3" key="1">
    <citation type="submission" date="2017-06" db="EMBL/GenBank/DDBJ databases">
        <authorList>
            <person name="Kim H.J."/>
            <person name="Triplett B.A."/>
        </authorList>
    </citation>
    <scope>NUCLEOTIDE SEQUENCE [LARGE SCALE GENOMIC DNA]</scope>
    <source>
        <strain evidence="2 3">U15</strain>
    </source>
</reference>
<dbReference type="CDD" id="cd06438">
    <property type="entry name" value="EpsO_like"/>
    <property type="match status" value="1"/>
</dbReference>